<keyword evidence="7 9" id="KW-0663">Pyridoxal phosphate</keyword>
<evidence type="ECO:0000256" key="3">
    <source>
        <dbReference type="ARBA" id="ARBA00010008"/>
    </source>
</evidence>
<dbReference type="InterPro" id="IPR015421">
    <property type="entry name" value="PyrdxlP-dep_Trfase_major"/>
</dbReference>
<dbReference type="UniPathway" id="UPA00078"/>
<dbReference type="NCBIfam" id="TIGR00858">
    <property type="entry name" value="bioF"/>
    <property type="match status" value="1"/>
</dbReference>
<dbReference type="EC" id="2.3.1.47" evidence="10"/>
<comment type="similarity">
    <text evidence="3 10">Belongs to the class-II pyridoxal-phosphate-dependent aminotransferase family. BioF subfamily.</text>
</comment>
<dbReference type="STRING" id="690879.TSACC_21581"/>
<reference evidence="13" key="1">
    <citation type="journal article" date="2017" name="Genome Announc.">
        <title>Draft Genome Sequence of Terrimicrobium sacchariphilum NM-5T, a Facultative Anaerobic Soil Bacterium of the Class Spartobacteria.</title>
        <authorList>
            <person name="Qiu Y.L."/>
            <person name="Tourlousse D.M."/>
            <person name="Matsuura N."/>
            <person name="Ohashi A."/>
            <person name="Sekiguchi Y."/>
        </authorList>
    </citation>
    <scope>NUCLEOTIDE SEQUENCE [LARGE SCALE GENOMIC DNA]</scope>
    <source>
        <strain evidence="13">NM-5</strain>
    </source>
</reference>
<keyword evidence="5 10" id="KW-0808">Transferase</keyword>
<evidence type="ECO:0000256" key="9">
    <source>
        <dbReference type="PIRSR" id="PIRSR604723-51"/>
    </source>
</evidence>
<comment type="subunit">
    <text evidence="4 10">Homodimer.</text>
</comment>
<sequence>MSEFDAYLFQKLEEVEQAGLRRSLRVLESAQGAEVKIDGRSLLNFSSNDYLGLANHPALAKAAGEALATFGTGAGASRLICGTSRLHEDLESAIARFKKTEAALSFSTGYAAAVGAIPAIVSSEDVVILDKLCHASLVDGARLSGATIRVFPHNNLEKLRSHLEWARREHPQGRVLVVVESVYSMDGDLAPLADIVSLKEHHGAWLMVDEAHGVGVLGAKGQGLVDLLGLTDRVEIQMGTLGKALGSAGAYLCGSAILRDYLINRSRSFIYSTAPPPYVAAAAQAAVELLETETGQGLVTRLRDNIHRFAEEAGCESPTAIFPIVIGDEREAMAAAGALLEAGFLVPAIRYPTVSRGSARLRIVVTATHSAEQISFLAKTLRELD</sequence>
<evidence type="ECO:0000256" key="7">
    <source>
        <dbReference type="ARBA" id="ARBA00022898"/>
    </source>
</evidence>
<comment type="caution">
    <text evidence="12">The sequence shown here is derived from an EMBL/GenBank/DDBJ whole genome shotgun (WGS) entry which is preliminary data.</text>
</comment>
<accession>A0A146G716</accession>
<dbReference type="InterPro" id="IPR015422">
    <property type="entry name" value="PyrdxlP-dep_Trfase_small"/>
</dbReference>
<keyword evidence="6" id="KW-0093">Biotin biosynthesis</keyword>
<dbReference type="GO" id="GO:0030170">
    <property type="term" value="F:pyridoxal phosphate binding"/>
    <property type="evidence" value="ECO:0007669"/>
    <property type="project" value="InterPro"/>
</dbReference>
<evidence type="ECO:0000256" key="10">
    <source>
        <dbReference type="RuleBase" id="RU003693"/>
    </source>
</evidence>
<evidence type="ECO:0000256" key="6">
    <source>
        <dbReference type="ARBA" id="ARBA00022756"/>
    </source>
</evidence>
<dbReference type="Pfam" id="PF00155">
    <property type="entry name" value="Aminotran_1_2"/>
    <property type="match status" value="1"/>
</dbReference>
<dbReference type="InterPro" id="IPR001917">
    <property type="entry name" value="Aminotrans_II_pyridoxalP_BS"/>
</dbReference>
<comment type="function">
    <text evidence="10">Catalyzes the decarboxylative condensation of pimeloyl-[acyl-carrier protein] and L-alanine to produce 8-amino-7-oxononanoate (AON), [acyl-carrier protein], and carbon dioxide.</text>
</comment>
<comment type="cofactor">
    <cofactor evidence="1 9 10">
        <name>pyridoxal 5'-phosphate</name>
        <dbReference type="ChEBI" id="CHEBI:597326"/>
    </cofactor>
</comment>
<dbReference type="InterPro" id="IPR050087">
    <property type="entry name" value="AON_synthase_class-II"/>
</dbReference>
<evidence type="ECO:0000313" key="12">
    <source>
        <dbReference type="EMBL" id="GAT33172.1"/>
    </source>
</evidence>
<evidence type="ECO:0000256" key="1">
    <source>
        <dbReference type="ARBA" id="ARBA00001933"/>
    </source>
</evidence>
<evidence type="ECO:0000256" key="4">
    <source>
        <dbReference type="ARBA" id="ARBA00011738"/>
    </source>
</evidence>
<dbReference type="SUPFAM" id="SSF53383">
    <property type="entry name" value="PLP-dependent transferases"/>
    <property type="match status" value="1"/>
</dbReference>
<dbReference type="EMBL" id="BDCO01000002">
    <property type="protein sequence ID" value="GAT33172.1"/>
    <property type="molecule type" value="Genomic_DNA"/>
</dbReference>
<dbReference type="PROSITE" id="PS00599">
    <property type="entry name" value="AA_TRANSFER_CLASS_2"/>
    <property type="match status" value="1"/>
</dbReference>
<feature type="modified residue" description="N6-(pyridoxal phosphate)lysine" evidence="9">
    <location>
        <position position="243"/>
    </location>
</feature>
<dbReference type="InterPro" id="IPR004723">
    <property type="entry name" value="AONS_Archaea/Proteobacteria"/>
</dbReference>
<dbReference type="FunCoup" id="A0A146G716">
    <property type="interactions" value="170"/>
</dbReference>
<dbReference type="CDD" id="cd06454">
    <property type="entry name" value="KBL_like"/>
    <property type="match status" value="1"/>
</dbReference>
<dbReference type="AlphaFoldDB" id="A0A146G716"/>
<dbReference type="InParanoid" id="A0A146G716"/>
<name>A0A146G716_TERSA</name>
<dbReference type="RefSeq" id="WP_075078937.1">
    <property type="nucleotide sequence ID" value="NZ_BDCO01000002.1"/>
</dbReference>
<dbReference type="Gene3D" id="3.40.640.10">
    <property type="entry name" value="Type I PLP-dependent aspartate aminotransferase-like (Major domain)"/>
    <property type="match status" value="1"/>
</dbReference>
<dbReference type="PANTHER" id="PTHR13693:SF100">
    <property type="entry name" value="8-AMINO-7-OXONONANOATE SYNTHASE"/>
    <property type="match status" value="1"/>
</dbReference>
<evidence type="ECO:0000259" key="11">
    <source>
        <dbReference type="Pfam" id="PF00155"/>
    </source>
</evidence>
<dbReference type="Proteomes" id="UP000076023">
    <property type="component" value="Unassembled WGS sequence"/>
</dbReference>
<protein>
    <recommendedName>
        <fullName evidence="10">8-amino-7-ketopelargonate synthase</fullName>
        <ecNumber evidence="10">2.3.1.47</ecNumber>
    </recommendedName>
</protein>
<dbReference type="InterPro" id="IPR015424">
    <property type="entry name" value="PyrdxlP-dep_Trfase"/>
</dbReference>
<evidence type="ECO:0000313" key="13">
    <source>
        <dbReference type="Proteomes" id="UP000076023"/>
    </source>
</evidence>
<dbReference type="OrthoDB" id="9807157at2"/>
<comment type="catalytic activity">
    <reaction evidence="8 10">
        <text>6-carboxyhexanoyl-[ACP] + L-alanine + H(+) = (8S)-8-amino-7-oxononanoate + holo-[ACP] + CO2</text>
        <dbReference type="Rhea" id="RHEA:42288"/>
        <dbReference type="Rhea" id="RHEA-COMP:9685"/>
        <dbReference type="Rhea" id="RHEA-COMP:9955"/>
        <dbReference type="ChEBI" id="CHEBI:15378"/>
        <dbReference type="ChEBI" id="CHEBI:16526"/>
        <dbReference type="ChEBI" id="CHEBI:57972"/>
        <dbReference type="ChEBI" id="CHEBI:64479"/>
        <dbReference type="ChEBI" id="CHEBI:78846"/>
        <dbReference type="ChEBI" id="CHEBI:149468"/>
        <dbReference type="EC" id="2.3.1.47"/>
    </reaction>
</comment>
<dbReference type="GO" id="GO:0008710">
    <property type="term" value="F:8-amino-7-oxononanoate synthase activity"/>
    <property type="evidence" value="ECO:0007669"/>
    <property type="project" value="UniProtKB-UniRule"/>
</dbReference>
<organism evidence="12 13">
    <name type="scientific">Terrimicrobium sacchariphilum</name>
    <dbReference type="NCBI Taxonomy" id="690879"/>
    <lineage>
        <taxon>Bacteria</taxon>
        <taxon>Pseudomonadati</taxon>
        <taxon>Verrucomicrobiota</taxon>
        <taxon>Terrimicrobiia</taxon>
        <taxon>Terrimicrobiales</taxon>
        <taxon>Terrimicrobiaceae</taxon>
        <taxon>Terrimicrobium</taxon>
    </lineage>
</organism>
<evidence type="ECO:0000256" key="2">
    <source>
        <dbReference type="ARBA" id="ARBA00004746"/>
    </source>
</evidence>
<gene>
    <name evidence="12" type="ORF">TSACC_21581</name>
</gene>
<evidence type="ECO:0000256" key="8">
    <source>
        <dbReference type="ARBA" id="ARBA00047715"/>
    </source>
</evidence>
<dbReference type="InterPro" id="IPR004839">
    <property type="entry name" value="Aminotransferase_I/II_large"/>
</dbReference>
<proteinExistence type="inferred from homology"/>
<dbReference type="Gene3D" id="3.90.1150.10">
    <property type="entry name" value="Aspartate Aminotransferase, domain 1"/>
    <property type="match status" value="1"/>
</dbReference>
<dbReference type="PANTHER" id="PTHR13693">
    <property type="entry name" value="CLASS II AMINOTRANSFERASE/8-AMINO-7-OXONONANOATE SYNTHASE"/>
    <property type="match status" value="1"/>
</dbReference>
<dbReference type="GO" id="GO:0009102">
    <property type="term" value="P:biotin biosynthetic process"/>
    <property type="evidence" value="ECO:0007669"/>
    <property type="project" value="UniProtKB-UniRule"/>
</dbReference>
<feature type="domain" description="Aminotransferase class I/classII large" evidence="11">
    <location>
        <begin position="42"/>
        <end position="379"/>
    </location>
</feature>
<comment type="pathway">
    <text evidence="2 10">Cofactor biosynthesis; biotin biosynthesis.</text>
</comment>
<evidence type="ECO:0000256" key="5">
    <source>
        <dbReference type="ARBA" id="ARBA00022679"/>
    </source>
</evidence>
<keyword evidence="13" id="KW-1185">Reference proteome</keyword>